<organism evidence="3 4">
    <name type="scientific">Nocardiopsis composta</name>
    <dbReference type="NCBI Taxonomy" id="157465"/>
    <lineage>
        <taxon>Bacteria</taxon>
        <taxon>Bacillati</taxon>
        <taxon>Actinomycetota</taxon>
        <taxon>Actinomycetes</taxon>
        <taxon>Streptosporangiales</taxon>
        <taxon>Nocardiopsidaceae</taxon>
        <taxon>Nocardiopsis</taxon>
    </lineage>
</organism>
<dbReference type="InterPro" id="IPR050268">
    <property type="entry name" value="NADH-dep_flavin_reductase"/>
</dbReference>
<dbReference type="PANTHER" id="PTHR30466">
    <property type="entry name" value="FLAVIN REDUCTASE"/>
    <property type="match status" value="1"/>
</dbReference>
<gene>
    <name evidence="3" type="ORF">HDA36_000949</name>
</gene>
<dbReference type="InterPro" id="IPR002563">
    <property type="entry name" value="Flavin_Rdtase-like_dom"/>
</dbReference>
<evidence type="ECO:0000313" key="3">
    <source>
        <dbReference type="EMBL" id="MBB5430865.1"/>
    </source>
</evidence>
<dbReference type="RefSeq" id="WP_184389069.1">
    <property type="nucleotide sequence ID" value="NZ_BAAAJD010000057.1"/>
</dbReference>
<dbReference type="Gene3D" id="2.30.110.10">
    <property type="entry name" value="Electron Transport, Fmn-binding Protein, Chain A"/>
    <property type="match status" value="1"/>
</dbReference>
<dbReference type="EMBL" id="JACHDB010000001">
    <property type="protein sequence ID" value="MBB5430865.1"/>
    <property type="molecule type" value="Genomic_DNA"/>
</dbReference>
<dbReference type="Pfam" id="PF01613">
    <property type="entry name" value="Flavin_Reduct"/>
    <property type="match status" value="1"/>
</dbReference>
<protein>
    <submittedName>
        <fullName evidence="3">Flavin reductase (DIM6/NTAB) family NADH-FMN oxidoreductase RutF</fullName>
    </submittedName>
</protein>
<reference evidence="3 4" key="1">
    <citation type="submission" date="2020-08" db="EMBL/GenBank/DDBJ databases">
        <title>Sequencing the genomes of 1000 actinobacteria strains.</title>
        <authorList>
            <person name="Klenk H.-P."/>
        </authorList>
    </citation>
    <scope>NUCLEOTIDE SEQUENCE [LARGE SCALE GENOMIC DNA]</scope>
    <source>
        <strain evidence="3 4">DSM 44551</strain>
    </source>
</reference>
<dbReference type="AlphaFoldDB" id="A0A7W8QIE5"/>
<dbReference type="GO" id="GO:0042602">
    <property type="term" value="F:riboflavin reductase (NADPH) activity"/>
    <property type="evidence" value="ECO:0007669"/>
    <property type="project" value="TreeGrafter"/>
</dbReference>
<accession>A0A7W8QIE5</accession>
<dbReference type="PANTHER" id="PTHR30466:SF1">
    <property type="entry name" value="FMN REDUCTASE (NADH) RUTF"/>
    <property type="match status" value="1"/>
</dbReference>
<keyword evidence="1" id="KW-0560">Oxidoreductase</keyword>
<dbReference type="GO" id="GO:0010181">
    <property type="term" value="F:FMN binding"/>
    <property type="evidence" value="ECO:0007669"/>
    <property type="project" value="InterPro"/>
</dbReference>
<keyword evidence="4" id="KW-1185">Reference proteome</keyword>
<proteinExistence type="predicted"/>
<evidence type="ECO:0000256" key="1">
    <source>
        <dbReference type="ARBA" id="ARBA00023002"/>
    </source>
</evidence>
<dbReference type="SUPFAM" id="SSF50475">
    <property type="entry name" value="FMN-binding split barrel"/>
    <property type="match status" value="1"/>
</dbReference>
<evidence type="ECO:0000259" key="2">
    <source>
        <dbReference type="SMART" id="SM00903"/>
    </source>
</evidence>
<comment type="caution">
    <text evidence="3">The sequence shown here is derived from an EMBL/GenBank/DDBJ whole genome shotgun (WGS) entry which is preliminary data.</text>
</comment>
<evidence type="ECO:0000313" key="4">
    <source>
        <dbReference type="Proteomes" id="UP000572635"/>
    </source>
</evidence>
<dbReference type="InterPro" id="IPR012349">
    <property type="entry name" value="Split_barrel_FMN-bd"/>
</dbReference>
<dbReference type="Proteomes" id="UP000572635">
    <property type="component" value="Unassembled WGS sequence"/>
</dbReference>
<sequence>MPTTETAPSAEDLKRVHRSFVTGVTIVTTSTGGAPRGLAVNAFCSVSLDPPLVLVCVQKTSSTYPSLFAATHFGVNILSVDQSGVARRFATKSADKFSGLAWHEGEAGTPLIDGCSSALVARIGERLEAETHTIFMGRVVQVEHGAAAPMVYSAGGFYDGGRLAPLE</sequence>
<dbReference type="SMART" id="SM00903">
    <property type="entry name" value="Flavin_Reduct"/>
    <property type="match status" value="1"/>
</dbReference>
<feature type="domain" description="Flavin reductase like" evidence="2">
    <location>
        <begin position="17"/>
        <end position="159"/>
    </location>
</feature>
<name>A0A7W8QIE5_9ACTN</name>